<dbReference type="EMBL" id="MSJM01000008">
    <property type="protein sequence ID" value="OLF47154.1"/>
    <property type="molecule type" value="Genomic_DNA"/>
</dbReference>
<feature type="signal peptide" evidence="2">
    <location>
        <begin position="1"/>
        <end position="22"/>
    </location>
</feature>
<dbReference type="PROSITE" id="PS51257">
    <property type="entry name" value="PROKAR_LIPOPROTEIN"/>
    <property type="match status" value="1"/>
</dbReference>
<keyword evidence="2" id="KW-0732">Signal</keyword>
<feature type="chain" id="PRO_5039476996" description="Lipoprotein" evidence="2">
    <location>
        <begin position="23"/>
        <end position="366"/>
    </location>
</feature>
<reference evidence="4" key="1">
    <citation type="submission" date="2016-12" db="EMBL/GenBank/DDBJ databases">
        <authorList>
            <person name="Gulvik C.A."/>
        </authorList>
    </citation>
    <scope>NUCLEOTIDE SEQUENCE [LARGE SCALE GENOMIC DNA]</scope>
    <source>
        <strain evidence="4">NED12-00049-6B</strain>
    </source>
</reference>
<dbReference type="RefSeq" id="WP_075105396.1">
    <property type="nucleotide sequence ID" value="NZ_MSJM01000008.1"/>
</dbReference>
<comment type="caution">
    <text evidence="3">The sequence shown here is derived from an EMBL/GenBank/DDBJ whole genome shotgun (WGS) entry which is preliminary data.</text>
</comment>
<accession>A0A1Q8E5T8</accession>
<proteinExistence type="predicted"/>
<evidence type="ECO:0000313" key="3">
    <source>
        <dbReference type="EMBL" id="OLF47154.1"/>
    </source>
</evidence>
<dbReference type="Proteomes" id="UP000186890">
    <property type="component" value="Unassembled WGS sequence"/>
</dbReference>
<keyword evidence="4" id="KW-1185">Reference proteome</keyword>
<dbReference type="AlphaFoldDB" id="A0A1Q8E5T8"/>
<name>A0A1Q8E5T8_9STRE</name>
<gene>
    <name evidence="3" type="ORF">BU202_08715</name>
</gene>
<evidence type="ECO:0000256" key="1">
    <source>
        <dbReference type="SAM" id="MobiDB-lite"/>
    </source>
</evidence>
<sequence length="366" mass="41400">MKTRRWITLLTTGILATTLLIACSPKQESAEQPSMDSSSEVSISTSESSSDTEQSSFNADDYLTIDTSKITDFELSPMVKSAVGTYSGVVANSWSTKEYQVKINEDGTYFMLSRELFPRDEETILPKADPRPYLDSSNRQQSKQLETTIDGKLYEFSDFHFTRGVLVEKYGQLYFAPLNDQDIFPYLDQNGNLDFVKGILVSTLSYGTYDRVIDTTSDYEIFLTKTFDYSKTLPDPSPYFVIDSGKLTIDKVEVPKSSNVDSFLTTNLNNSFAKEKILKQIESANDVLQFARSKVPIDTYTIKALSDFSDVYTSDNQRINAKYAVTLKDEKHTLTAYDETEIYVYYEGTIYYGKELNGKFVLDGAI</sequence>
<evidence type="ECO:0008006" key="5">
    <source>
        <dbReference type="Google" id="ProtNLM"/>
    </source>
</evidence>
<dbReference type="OrthoDB" id="9831539at2"/>
<evidence type="ECO:0000256" key="2">
    <source>
        <dbReference type="SAM" id="SignalP"/>
    </source>
</evidence>
<feature type="compositionally biased region" description="Low complexity" evidence="1">
    <location>
        <begin position="34"/>
        <end position="56"/>
    </location>
</feature>
<organism evidence="3 4">
    <name type="scientific">Streptococcus cuniculi</name>
    <dbReference type="NCBI Taxonomy" id="1432788"/>
    <lineage>
        <taxon>Bacteria</taxon>
        <taxon>Bacillati</taxon>
        <taxon>Bacillota</taxon>
        <taxon>Bacilli</taxon>
        <taxon>Lactobacillales</taxon>
        <taxon>Streptococcaceae</taxon>
        <taxon>Streptococcus</taxon>
    </lineage>
</organism>
<protein>
    <recommendedName>
        <fullName evidence="5">Lipoprotein</fullName>
    </recommendedName>
</protein>
<feature type="region of interest" description="Disordered" evidence="1">
    <location>
        <begin position="26"/>
        <end position="57"/>
    </location>
</feature>
<evidence type="ECO:0000313" key="4">
    <source>
        <dbReference type="Proteomes" id="UP000186890"/>
    </source>
</evidence>